<evidence type="ECO:0000313" key="3">
    <source>
        <dbReference type="EMBL" id="KAJ3704561.1"/>
    </source>
</evidence>
<keyword evidence="2" id="KW-0808">Transferase</keyword>
<organism evidence="3 4">
    <name type="scientific">Rhynchospora tenuis</name>
    <dbReference type="NCBI Taxonomy" id="198213"/>
    <lineage>
        <taxon>Eukaryota</taxon>
        <taxon>Viridiplantae</taxon>
        <taxon>Streptophyta</taxon>
        <taxon>Embryophyta</taxon>
        <taxon>Tracheophyta</taxon>
        <taxon>Spermatophyta</taxon>
        <taxon>Magnoliopsida</taxon>
        <taxon>Liliopsida</taxon>
        <taxon>Poales</taxon>
        <taxon>Cyperaceae</taxon>
        <taxon>Cyperoideae</taxon>
        <taxon>Rhynchosporeae</taxon>
        <taxon>Rhynchospora</taxon>
    </lineage>
</organism>
<gene>
    <name evidence="3" type="ORF">LUZ61_008266</name>
</gene>
<dbReference type="SUPFAM" id="SSF53756">
    <property type="entry name" value="UDP-Glycosyltransferase/glycogen phosphorylase"/>
    <property type="match status" value="1"/>
</dbReference>
<evidence type="ECO:0000313" key="4">
    <source>
        <dbReference type="Proteomes" id="UP001210211"/>
    </source>
</evidence>
<sequence>MLALASMLHSRGYPVTIFHTHYNYGAIDRSKHPSYRFIEIPDQVSNLRSSSQDHVLSLISLLNDNCTVPFHKHLAQVLSETNVDADCRPCLVLDMHWYKMNPVAKVLGVPTLVLRTGSAASLNGFIALPALYKKGILPSRAEVAGQLTNFIFSLSDDCI</sequence>
<dbReference type="PANTHER" id="PTHR11926:SF1494">
    <property type="entry name" value="FLAVONOL 3-O-GLUCOSYLTRANSFERASE UGT76E12-RELATED"/>
    <property type="match status" value="1"/>
</dbReference>
<protein>
    <submittedName>
        <fullName evidence="3">Uncharacterized protein</fullName>
    </submittedName>
</protein>
<proteinExistence type="inferred from homology"/>
<comment type="caution">
    <text evidence="3">The sequence shown here is derived from an EMBL/GenBank/DDBJ whole genome shotgun (WGS) entry which is preliminary data.</text>
</comment>
<dbReference type="AlphaFoldDB" id="A0AAD6EXA2"/>
<dbReference type="Proteomes" id="UP001210211">
    <property type="component" value="Unassembled WGS sequence"/>
</dbReference>
<comment type="similarity">
    <text evidence="1">Belongs to the UDP-glycosyltransferase family.</text>
</comment>
<dbReference type="PANTHER" id="PTHR11926">
    <property type="entry name" value="GLUCOSYL/GLUCURONOSYL TRANSFERASES"/>
    <property type="match status" value="1"/>
</dbReference>
<reference evidence="3 4" key="1">
    <citation type="journal article" date="2022" name="Cell">
        <title>Repeat-based holocentromeres influence genome architecture and karyotype evolution.</title>
        <authorList>
            <person name="Hofstatter P.G."/>
            <person name="Thangavel G."/>
            <person name="Lux T."/>
            <person name="Neumann P."/>
            <person name="Vondrak T."/>
            <person name="Novak P."/>
            <person name="Zhang M."/>
            <person name="Costa L."/>
            <person name="Castellani M."/>
            <person name="Scott A."/>
            <person name="Toegelov H."/>
            <person name="Fuchs J."/>
            <person name="Mata-Sucre Y."/>
            <person name="Dias Y."/>
            <person name="Vanzela A.L.L."/>
            <person name="Huettel B."/>
            <person name="Almeida C.C.S."/>
            <person name="Simkova H."/>
            <person name="Souza G."/>
            <person name="Pedrosa-Harand A."/>
            <person name="Macas J."/>
            <person name="Mayer K.F.X."/>
            <person name="Houben A."/>
            <person name="Marques A."/>
        </authorList>
    </citation>
    <scope>NUCLEOTIDE SEQUENCE [LARGE SCALE GENOMIC DNA]</scope>
    <source>
        <strain evidence="3">RhyTen1mFocal</strain>
    </source>
</reference>
<accession>A0AAD6EXA2</accession>
<keyword evidence="2" id="KW-0328">Glycosyltransferase</keyword>
<evidence type="ECO:0000256" key="2">
    <source>
        <dbReference type="ARBA" id="ARBA00022676"/>
    </source>
</evidence>
<dbReference type="GO" id="GO:0080043">
    <property type="term" value="F:quercetin 3-O-glucosyltransferase activity"/>
    <property type="evidence" value="ECO:0007669"/>
    <property type="project" value="TreeGrafter"/>
</dbReference>
<keyword evidence="4" id="KW-1185">Reference proteome</keyword>
<dbReference type="Gene3D" id="3.40.50.2000">
    <property type="entry name" value="Glycogen Phosphorylase B"/>
    <property type="match status" value="1"/>
</dbReference>
<name>A0AAD6EXA2_9POAL</name>
<evidence type="ECO:0000256" key="1">
    <source>
        <dbReference type="ARBA" id="ARBA00009995"/>
    </source>
</evidence>
<dbReference type="EMBL" id="JAMRDG010000001">
    <property type="protein sequence ID" value="KAJ3704561.1"/>
    <property type="molecule type" value="Genomic_DNA"/>
</dbReference>
<dbReference type="GO" id="GO:0080044">
    <property type="term" value="F:quercetin 7-O-glucosyltransferase activity"/>
    <property type="evidence" value="ECO:0007669"/>
    <property type="project" value="TreeGrafter"/>
</dbReference>